<dbReference type="InterPro" id="IPR001387">
    <property type="entry name" value="Cro/C1-type_HTH"/>
</dbReference>
<name>A0A1I6D512_9FIRM</name>
<dbReference type="GO" id="GO:0003700">
    <property type="term" value="F:DNA-binding transcription factor activity"/>
    <property type="evidence" value="ECO:0007669"/>
    <property type="project" value="TreeGrafter"/>
</dbReference>
<sequence length="138" mass="16128">MNEIGARLKYFRKQKGLSLRTLGKLAHVSHSFIADIESGRSKPSLDTIQSLVKALDISFSELVEDTAFLTKTYGTFKIRNENVVCEELQIYEYLKEINQREDLQLLFKQIRRLSPESIRRVIRYIKMVEDEESKSKNI</sequence>
<reference evidence="4" key="1">
    <citation type="submission" date="2016-10" db="EMBL/GenBank/DDBJ databases">
        <authorList>
            <person name="Varghese N."/>
            <person name="Submissions S."/>
        </authorList>
    </citation>
    <scope>NUCLEOTIDE SEQUENCE [LARGE SCALE GENOMIC DNA]</scope>
    <source>
        <strain evidence="4">DSM 3669</strain>
    </source>
</reference>
<dbReference type="InterPro" id="IPR050807">
    <property type="entry name" value="TransReg_Diox_bact_type"/>
</dbReference>
<dbReference type="InterPro" id="IPR010982">
    <property type="entry name" value="Lambda_DNA-bd_dom_sf"/>
</dbReference>
<evidence type="ECO:0000313" key="3">
    <source>
        <dbReference type="EMBL" id="SFR00483.1"/>
    </source>
</evidence>
<keyword evidence="4" id="KW-1185">Reference proteome</keyword>
<dbReference type="GO" id="GO:0003677">
    <property type="term" value="F:DNA binding"/>
    <property type="evidence" value="ECO:0007669"/>
    <property type="project" value="UniProtKB-KW"/>
</dbReference>
<proteinExistence type="predicted"/>
<evidence type="ECO:0000313" key="4">
    <source>
        <dbReference type="Proteomes" id="UP000199584"/>
    </source>
</evidence>
<dbReference type="Gene3D" id="1.10.260.40">
    <property type="entry name" value="lambda repressor-like DNA-binding domains"/>
    <property type="match status" value="1"/>
</dbReference>
<dbReference type="PROSITE" id="PS50943">
    <property type="entry name" value="HTH_CROC1"/>
    <property type="match status" value="1"/>
</dbReference>
<feature type="domain" description="HTH cro/C1-type" evidence="2">
    <location>
        <begin position="8"/>
        <end position="62"/>
    </location>
</feature>
<dbReference type="PANTHER" id="PTHR46797:SF1">
    <property type="entry name" value="METHYLPHOSPHONATE SYNTHASE"/>
    <property type="match status" value="1"/>
</dbReference>
<dbReference type="Pfam" id="PF01381">
    <property type="entry name" value="HTH_3"/>
    <property type="match status" value="1"/>
</dbReference>
<dbReference type="Proteomes" id="UP000199584">
    <property type="component" value="Unassembled WGS sequence"/>
</dbReference>
<dbReference type="CDD" id="cd00093">
    <property type="entry name" value="HTH_XRE"/>
    <property type="match status" value="1"/>
</dbReference>
<dbReference type="OrthoDB" id="1786861at2"/>
<dbReference type="SUPFAM" id="SSF47413">
    <property type="entry name" value="lambda repressor-like DNA-binding domains"/>
    <property type="match status" value="1"/>
</dbReference>
<dbReference type="SMART" id="SM00530">
    <property type="entry name" value="HTH_XRE"/>
    <property type="match status" value="1"/>
</dbReference>
<keyword evidence="1" id="KW-0238">DNA-binding</keyword>
<dbReference type="STRING" id="39060.SAMN05660706_105116"/>
<dbReference type="AlphaFoldDB" id="A0A1I6D512"/>
<dbReference type="EMBL" id="FOYM01000005">
    <property type="protein sequence ID" value="SFR00483.1"/>
    <property type="molecule type" value="Genomic_DNA"/>
</dbReference>
<gene>
    <name evidence="3" type="ORF">SAMN05660706_105116</name>
</gene>
<dbReference type="GO" id="GO:0005829">
    <property type="term" value="C:cytosol"/>
    <property type="evidence" value="ECO:0007669"/>
    <property type="project" value="TreeGrafter"/>
</dbReference>
<dbReference type="PANTHER" id="PTHR46797">
    <property type="entry name" value="HTH-TYPE TRANSCRIPTIONAL REGULATOR"/>
    <property type="match status" value="1"/>
</dbReference>
<accession>A0A1I6D512</accession>
<organism evidence="3 4">
    <name type="scientific">Desulfoscipio geothermicus DSM 3669</name>
    <dbReference type="NCBI Taxonomy" id="1121426"/>
    <lineage>
        <taxon>Bacteria</taxon>
        <taxon>Bacillati</taxon>
        <taxon>Bacillota</taxon>
        <taxon>Clostridia</taxon>
        <taxon>Eubacteriales</taxon>
        <taxon>Desulfallaceae</taxon>
        <taxon>Desulfoscipio</taxon>
    </lineage>
</organism>
<protein>
    <submittedName>
        <fullName evidence="3">Helix-turn-helix</fullName>
    </submittedName>
</protein>
<evidence type="ECO:0000259" key="2">
    <source>
        <dbReference type="PROSITE" id="PS50943"/>
    </source>
</evidence>
<evidence type="ECO:0000256" key="1">
    <source>
        <dbReference type="ARBA" id="ARBA00023125"/>
    </source>
</evidence>
<dbReference type="RefSeq" id="WP_092482287.1">
    <property type="nucleotide sequence ID" value="NZ_FOYM01000005.1"/>
</dbReference>